<keyword evidence="4" id="KW-0846">Cobalamin</keyword>
<evidence type="ECO:0000256" key="3">
    <source>
        <dbReference type="ARBA" id="ARBA00011870"/>
    </source>
</evidence>
<comment type="caution">
    <text evidence="9">The sequence shown here is derived from an EMBL/GenBank/DDBJ whole genome shotgun (WGS) entry which is preliminary data.</text>
</comment>
<dbReference type="PANTHER" id="PTHR48101:SF4">
    <property type="entry name" value="METHYLMALONYL-COA MUTASE, MITOCHONDRIAL"/>
    <property type="match status" value="1"/>
</dbReference>
<dbReference type="Pfam" id="PF02310">
    <property type="entry name" value="B12-binding"/>
    <property type="match status" value="1"/>
</dbReference>
<dbReference type="Gene3D" id="3.40.50.280">
    <property type="entry name" value="Cobalamin-binding domain"/>
    <property type="match status" value="1"/>
</dbReference>
<dbReference type="InterPro" id="IPR006098">
    <property type="entry name" value="MMCoA_mutase_a_cat"/>
</dbReference>
<comment type="subunit">
    <text evidence="3">Heterodimer of an alpha and a beta chain.</text>
</comment>
<dbReference type="PROSITE" id="PS51332">
    <property type="entry name" value="B12_BINDING"/>
    <property type="match status" value="1"/>
</dbReference>
<comment type="similarity">
    <text evidence="2">Belongs to the methylmalonyl-CoA mutase family.</text>
</comment>
<dbReference type="Pfam" id="PF01642">
    <property type="entry name" value="MM_CoA_mutase"/>
    <property type="match status" value="1"/>
</dbReference>
<dbReference type="Gene3D" id="3.20.20.240">
    <property type="entry name" value="Methylmalonyl-CoA mutase"/>
    <property type="match status" value="1"/>
</dbReference>
<evidence type="ECO:0000313" key="9">
    <source>
        <dbReference type="EMBL" id="GAA2128529.1"/>
    </source>
</evidence>
<dbReference type="EMBL" id="BAAAQQ010000013">
    <property type="protein sequence ID" value="GAA2128529.1"/>
    <property type="molecule type" value="Genomic_DNA"/>
</dbReference>
<evidence type="ECO:0000313" key="10">
    <source>
        <dbReference type="Proteomes" id="UP001500575"/>
    </source>
</evidence>
<evidence type="ECO:0000256" key="7">
    <source>
        <dbReference type="ARBA" id="ARBA00023285"/>
    </source>
</evidence>
<dbReference type="InterPro" id="IPR036724">
    <property type="entry name" value="Cobalamin-bd_sf"/>
</dbReference>
<dbReference type="InterPro" id="IPR006159">
    <property type="entry name" value="Acid_CoA_mut_C"/>
</dbReference>
<keyword evidence="10" id="KW-1185">Reference proteome</keyword>
<dbReference type="NCBIfam" id="NF006944">
    <property type="entry name" value="PRK09426.1"/>
    <property type="match status" value="1"/>
</dbReference>
<organism evidence="9 10">
    <name type="scientific">Nocardioides bigeumensis</name>
    <dbReference type="NCBI Taxonomy" id="433657"/>
    <lineage>
        <taxon>Bacteria</taxon>
        <taxon>Bacillati</taxon>
        <taxon>Actinomycetota</taxon>
        <taxon>Actinomycetes</taxon>
        <taxon>Propionibacteriales</taxon>
        <taxon>Nocardioidaceae</taxon>
        <taxon>Nocardioides</taxon>
    </lineage>
</organism>
<name>A0ABN2YMI3_9ACTN</name>
<accession>A0ABN2YMI3</accession>
<protein>
    <submittedName>
        <fullName evidence="9">Methylmalonyl-CoA mutase</fullName>
    </submittedName>
</protein>
<sequence>MSVPESFDPRWSSPPETWLSPEGIEIKPSYDLTDLEGLEGPDGLDTWPGSSPFVRGPYPTMYTTQPWTIRQYAGFSTAEASNAFYRRNLAAGQKGLSVAFDLATHRGYDSDHPRVRGDVGMAGVAIDSIYDTRTLFDGIPLDQMSVSMTMNGAVLPVMALYIAAAEEQGVKPELLSGTIQNDILKEFMVRNTYIYPPRASMRIVSDIFAFTAERMPRFNSISISGYHMQEAGATADLELAYTLADGVEYVRAGIAAGLDVDAFAPRLSFFWAIGMNFFMEVAKLRAARLLWARLMSQFEPRNPKSLSLRTHCQTSGWSLTAQDVFNNVTRTCVEAMAATQGHTQSLHTNALDEAIALPSDFSARIARNTQLLLQQESGTTHTIDPWGGSYYVERLTRDLADRAWAHILEAEEAGGMAKAIEQGLPKLRIEEAAARTQARIDSGTQQVIGVNTHRLPIEDRLDVLRVDNDEVYRSQVAKLERLRAERDDDDVRRSLDALTGAAESGTGNLLELAVDAARAKATVGEISDALEKVWGRHRAEIRTISGVYRSEMAEGSDTTVAEVLKATAAFEAEEGRRPRILVAKMGQDGHDRGQKVVVTAFADLGFDVDVGPLFSTPDEVAQQAVDSDVHIVGVSSLAAGHLTLVPALKQALADLGRDDIMIVVGGVIPPDDVARLHEMGAAAVFLPGTVIAESALDLVQRLRHT</sequence>
<reference evidence="9 10" key="1">
    <citation type="journal article" date="2019" name="Int. J. Syst. Evol. Microbiol.">
        <title>The Global Catalogue of Microorganisms (GCM) 10K type strain sequencing project: providing services to taxonomists for standard genome sequencing and annotation.</title>
        <authorList>
            <consortium name="The Broad Institute Genomics Platform"/>
            <consortium name="The Broad Institute Genome Sequencing Center for Infectious Disease"/>
            <person name="Wu L."/>
            <person name="Ma J."/>
        </authorList>
    </citation>
    <scope>NUCLEOTIDE SEQUENCE [LARGE SCALE GENOMIC DNA]</scope>
    <source>
        <strain evidence="9 10">JCM 16021</strain>
    </source>
</reference>
<dbReference type="InterPro" id="IPR006158">
    <property type="entry name" value="Cobalamin-bd"/>
</dbReference>
<evidence type="ECO:0000256" key="4">
    <source>
        <dbReference type="ARBA" id="ARBA00022628"/>
    </source>
</evidence>
<dbReference type="CDD" id="cd03679">
    <property type="entry name" value="MM_CoA_mutase_alpha_like"/>
    <property type="match status" value="1"/>
</dbReference>
<feature type="domain" description="B12-binding" evidence="8">
    <location>
        <begin position="577"/>
        <end position="705"/>
    </location>
</feature>
<evidence type="ECO:0000256" key="6">
    <source>
        <dbReference type="ARBA" id="ARBA00023235"/>
    </source>
</evidence>
<dbReference type="SUPFAM" id="SSF52242">
    <property type="entry name" value="Cobalamin (vitamin B12)-binding domain"/>
    <property type="match status" value="1"/>
</dbReference>
<dbReference type="NCBIfam" id="TIGR00640">
    <property type="entry name" value="acid_CoA_mut_C"/>
    <property type="match status" value="1"/>
</dbReference>
<dbReference type="Proteomes" id="UP001500575">
    <property type="component" value="Unassembled WGS sequence"/>
</dbReference>
<evidence type="ECO:0000256" key="5">
    <source>
        <dbReference type="ARBA" id="ARBA00022723"/>
    </source>
</evidence>
<evidence type="ECO:0000256" key="2">
    <source>
        <dbReference type="ARBA" id="ARBA00008465"/>
    </source>
</evidence>
<dbReference type="NCBIfam" id="TIGR00641">
    <property type="entry name" value="acid_CoA_mut_N"/>
    <property type="match status" value="1"/>
</dbReference>
<keyword evidence="6" id="KW-0413">Isomerase</keyword>
<dbReference type="InterPro" id="IPR016176">
    <property type="entry name" value="Cbl-dep_enz_cat"/>
</dbReference>
<dbReference type="PANTHER" id="PTHR48101">
    <property type="entry name" value="METHYLMALONYL-COA MUTASE, MITOCHONDRIAL-RELATED"/>
    <property type="match status" value="1"/>
</dbReference>
<dbReference type="SUPFAM" id="SSF51703">
    <property type="entry name" value="Cobalamin (vitamin B12)-dependent enzymes"/>
    <property type="match status" value="1"/>
</dbReference>
<keyword evidence="5" id="KW-0479">Metal-binding</keyword>
<comment type="cofactor">
    <cofactor evidence="1">
        <name>adenosylcob(III)alamin</name>
        <dbReference type="ChEBI" id="CHEBI:18408"/>
    </cofactor>
</comment>
<evidence type="ECO:0000259" key="8">
    <source>
        <dbReference type="PROSITE" id="PS51332"/>
    </source>
</evidence>
<proteinExistence type="inferred from homology"/>
<dbReference type="CDD" id="cd02071">
    <property type="entry name" value="MM_CoA_mut_B12_BD"/>
    <property type="match status" value="1"/>
</dbReference>
<evidence type="ECO:0000256" key="1">
    <source>
        <dbReference type="ARBA" id="ARBA00001922"/>
    </source>
</evidence>
<gene>
    <name evidence="9" type="primary">scpA</name>
    <name evidence="9" type="ORF">GCM10009843_29080</name>
</gene>
<keyword evidence="7" id="KW-0170">Cobalt</keyword>
<dbReference type="InterPro" id="IPR006099">
    <property type="entry name" value="MeMalonylCoA_mutase_a/b_cat"/>
</dbReference>
<dbReference type="RefSeq" id="WP_344304508.1">
    <property type="nucleotide sequence ID" value="NZ_BAAAQQ010000013.1"/>
</dbReference>